<organism evidence="2 3">
    <name type="scientific">Mycobacterium avium subsp. hominissuis</name>
    <dbReference type="NCBI Taxonomy" id="439334"/>
    <lineage>
        <taxon>Bacteria</taxon>
        <taxon>Bacillati</taxon>
        <taxon>Actinomycetota</taxon>
        <taxon>Actinomycetes</taxon>
        <taxon>Mycobacteriales</taxon>
        <taxon>Mycobacteriaceae</taxon>
        <taxon>Mycobacterium</taxon>
        <taxon>Mycobacterium avium complex (MAC)</taxon>
    </lineage>
</organism>
<evidence type="ECO:0000313" key="3">
    <source>
        <dbReference type="Proteomes" id="UP000218842"/>
    </source>
</evidence>
<feature type="transmembrane region" description="Helical" evidence="1">
    <location>
        <begin position="45"/>
        <end position="63"/>
    </location>
</feature>
<gene>
    <name evidence="2" type="ORF">XV03_03855</name>
</gene>
<feature type="transmembrane region" description="Helical" evidence="1">
    <location>
        <begin position="69"/>
        <end position="88"/>
    </location>
</feature>
<keyword evidence="1" id="KW-0812">Transmembrane</keyword>
<dbReference type="RefSeq" id="WP_071321618.1">
    <property type="nucleotide sequence ID" value="NZ_BDNC01000033.1"/>
</dbReference>
<keyword evidence="1" id="KW-1133">Transmembrane helix</keyword>
<sequence>MTSPLDPTGGWVARSFTRARVLGTYLARIPLGDKSFDLPAVFNRAQLLAAAVGSLAALAAWAVGSMLGIASWLTWPVIVLTVVVIIAIKFAPVPERGAALFVGGYARMIFSGLPFASTHESSVPQDRRRHRPMAASMQMVFHPAPSTRKDA</sequence>
<accession>A0A2A3LCX9</accession>
<keyword evidence="1" id="KW-0472">Membrane</keyword>
<comment type="caution">
    <text evidence="2">The sequence shown here is derived from an EMBL/GenBank/DDBJ whole genome shotgun (WGS) entry which is preliminary data.</text>
</comment>
<name>A0A2A3LCX9_MYCAV</name>
<reference evidence="2 3" key="1">
    <citation type="journal article" date="2017" name="Genome Biol. Evol.">
        <title>Population Structure and Local Adaptation of MAC Lung Disease Agent Mycobacterium avium subsp. hominissuis.</title>
        <authorList>
            <person name="Yano H."/>
            <person name="Iwamoto T."/>
            <person name="Nishiuchi Y."/>
            <person name="Nakajima C."/>
            <person name="Starkova D.A."/>
            <person name="Mokrousov I."/>
            <person name="Narvskaya O."/>
            <person name="Yoshida S."/>
            <person name="Arikawa K."/>
            <person name="Nakanishi N."/>
            <person name="Osaki K."/>
            <person name="Nakagawa I."/>
            <person name="Ato M."/>
            <person name="Suzuki Y."/>
            <person name="Maruyama F."/>
        </authorList>
    </citation>
    <scope>NUCLEOTIDE SEQUENCE [LARGE SCALE GENOMIC DNA]</scope>
    <source>
        <strain evidence="2 3">OCU466</strain>
    </source>
</reference>
<dbReference type="EMBL" id="LBGZ01000029">
    <property type="protein sequence ID" value="PBJ39120.1"/>
    <property type="molecule type" value="Genomic_DNA"/>
</dbReference>
<evidence type="ECO:0000313" key="2">
    <source>
        <dbReference type="EMBL" id="PBJ39120.1"/>
    </source>
</evidence>
<dbReference type="AlphaFoldDB" id="A0A2A3LCX9"/>
<dbReference type="Proteomes" id="UP000218842">
    <property type="component" value="Unassembled WGS sequence"/>
</dbReference>
<protein>
    <submittedName>
        <fullName evidence="2">Uncharacterized protein</fullName>
    </submittedName>
</protein>
<proteinExistence type="predicted"/>
<evidence type="ECO:0000256" key="1">
    <source>
        <dbReference type="SAM" id="Phobius"/>
    </source>
</evidence>